<organism evidence="1 2">
    <name type="scientific">Ampelomyces quisqualis</name>
    <name type="common">Powdery mildew agent</name>
    <dbReference type="NCBI Taxonomy" id="50730"/>
    <lineage>
        <taxon>Eukaryota</taxon>
        <taxon>Fungi</taxon>
        <taxon>Dikarya</taxon>
        <taxon>Ascomycota</taxon>
        <taxon>Pezizomycotina</taxon>
        <taxon>Dothideomycetes</taxon>
        <taxon>Pleosporomycetidae</taxon>
        <taxon>Pleosporales</taxon>
        <taxon>Pleosporineae</taxon>
        <taxon>Phaeosphaeriaceae</taxon>
        <taxon>Ampelomyces</taxon>
    </lineage>
</organism>
<name>A0A6A5QJF3_AMPQU</name>
<reference evidence="1" key="1">
    <citation type="journal article" date="2020" name="Stud. Mycol.">
        <title>101 Dothideomycetes genomes: a test case for predicting lifestyles and emergence of pathogens.</title>
        <authorList>
            <person name="Haridas S."/>
            <person name="Albert R."/>
            <person name="Binder M."/>
            <person name="Bloem J."/>
            <person name="Labutti K."/>
            <person name="Salamov A."/>
            <person name="Andreopoulos B."/>
            <person name="Baker S."/>
            <person name="Barry K."/>
            <person name="Bills G."/>
            <person name="Bluhm B."/>
            <person name="Cannon C."/>
            <person name="Castanera R."/>
            <person name="Culley D."/>
            <person name="Daum C."/>
            <person name="Ezra D."/>
            <person name="Gonzalez J."/>
            <person name="Henrissat B."/>
            <person name="Kuo A."/>
            <person name="Liang C."/>
            <person name="Lipzen A."/>
            <person name="Lutzoni F."/>
            <person name="Magnuson J."/>
            <person name="Mondo S."/>
            <person name="Nolan M."/>
            <person name="Ohm R."/>
            <person name="Pangilinan J."/>
            <person name="Park H.-J."/>
            <person name="Ramirez L."/>
            <person name="Alfaro M."/>
            <person name="Sun H."/>
            <person name="Tritt A."/>
            <person name="Yoshinaga Y."/>
            <person name="Zwiers L.-H."/>
            <person name="Turgeon B."/>
            <person name="Goodwin S."/>
            <person name="Spatafora J."/>
            <person name="Crous P."/>
            <person name="Grigoriev I."/>
        </authorList>
    </citation>
    <scope>NUCLEOTIDE SEQUENCE</scope>
    <source>
        <strain evidence="1">HMLAC05119</strain>
    </source>
</reference>
<sequence length="143" mass="16356">MTPKDPPGAPVVGESRSFNPFRFLDLPKEHRLMVYESLPNRTRRTEFIRTEFDVSVSAFTLITTTTSTSILRTCRLIKEEAERNLLKPVNCYLRSNTLEGLVAIWIEADILALQAFRGADDFWGLLSRGREDVVHALEEGRCR</sequence>
<dbReference type="EMBL" id="ML979136">
    <property type="protein sequence ID" value="KAF1915549.1"/>
    <property type="molecule type" value="Genomic_DNA"/>
</dbReference>
<evidence type="ECO:0000313" key="2">
    <source>
        <dbReference type="Proteomes" id="UP000800096"/>
    </source>
</evidence>
<proteinExistence type="predicted"/>
<protein>
    <submittedName>
        <fullName evidence="1">Uncharacterized protein</fullName>
    </submittedName>
</protein>
<dbReference type="AlphaFoldDB" id="A0A6A5QJF3"/>
<dbReference type="OrthoDB" id="5314997at2759"/>
<gene>
    <name evidence="1" type="ORF">BDU57DRAFT_276404</name>
</gene>
<evidence type="ECO:0000313" key="1">
    <source>
        <dbReference type="EMBL" id="KAF1915549.1"/>
    </source>
</evidence>
<keyword evidence="2" id="KW-1185">Reference proteome</keyword>
<accession>A0A6A5QJF3</accession>
<dbReference type="Proteomes" id="UP000800096">
    <property type="component" value="Unassembled WGS sequence"/>
</dbReference>